<protein>
    <recommendedName>
        <fullName evidence="2">Brf1 TBP-binding domain-containing protein</fullName>
    </recommendedName>
</protein>
<dbReference type="InterPro" id="IPR011665">
    <property type="entry name" value="BRF1_TBP-bd_dom"/>
</dbReference>
<evidence type="ECO:0000259" key="2">
    <source>
        <dbReference type="Pfam" id="PF07741"/>
    </source>
</evidence>
<reference evidence="3 4" key="1">
    <citation type="submission" date="2024-01" db="EMBL/GenBank/DDBJ databases">
        <authorList>
            <person name="Waweru B."/>
        </authorList>
    </citation>
    <scope>NUCLEOTIDE SEQUENCE [LARGE SCALE GENOMIC DNA]</scope>
</reference>
<name>A0AAV1RGJ3_9ROSI</name>
<feature type="compositionally biased region" description="Polar residues" evidence="1">
    <location>
        <begin position="210"/>
        <end position="220"/>
    </location>
</feature>
<feature type="domain" description="Brf1 TBP-binding" evidence="2">
    <location>
        <begin position="112"/>
        <end position="163"/>
    </location>
</feature>
<gene>
    <name evidence="3" type="ORF">DCAF_LOCUS10852</name>
</gene>
<feature type="compositionally biased region" description="Basic and acidic residues" evidence="1">
    <location>
        <begin position="196"/>
        <end position="207"/>
    </location>
</feature>
<dbReference type="Gene3D" id="1.20.5.650">
    <property type="entry name" value="Single helix bin"/>
    <property type="match status" value="1"/>
</dbReference>
<dbReference type="AlphaFoldDB" id="A0AAV1RGJ3"/>
<sequence length="266" mass="29786">MMRACPDFTVNPYACGSHLRFPSEQFRWNMRGDNLLVSSEIGMEKGVKSYSKPGLNAIKGGASASRKSKSIEKFKRTKVASGCHQNMEKATNWLVGRQSRSTAVAHDSEDLSDIDDAEISGYLLHNEKEMEFKRTLWEMINKKYLEGKQLKGARKVKKSTPAKKAIKISGQTENKTRLSSKINYDVLKKILGDEPEEVPGKAEDGEHSNAYPTDVQQVDENSIPEEHSSGAGEENEEYEHDYGEFDAEVPTKKIKKVEELKPQTGG</sequence>
<keyword evidence="4" id="KW-1185">Reference proteome</keyword>
<evidence type="ECO:0000256" key="1">
    <source>
        <dbReference type="SAM" id="MobiDB-lite"/>
    </source>
</evidence>
<comment type="caution">
    <text evidence="3">The sequence shown here is derived from an EMBL/GenBank/DDBJ whole genome shotgun (WGS) entry which is preliminary data.</text>
</comment>
<dbReference type="EMBL" id="CAWUPB010000994">
    <property type="protein sequence ID" value="CAK7335849.1"/>
    <property type="molecule type" value="Genomic_DNA"/>
</dbReference>
<feature type="compositionally biased region" description="Basic and acidic residues" evidence="1">
    <location>
        <begin position="256"/>
        <end position="266"/>
    </location>
</feature>
<feature type="compositionally biased region" description="Acidic residues" evidence="1">
    <location>
        <begin position="233"/>
        <end position="247"/>
    </location>
</feature>
<dbReference type="Pfam" id="PF07741">
    <property type="entry name" value="BRF1"/>
    <property type="match status" value="1"/>
</dbReference>
<dbReference type="Proteomes" id="UP001314170">
    <property type="component" value="Unassembled WGS sequence"/>
</dbReference>
<evidence type="ECO:0000313" key="3">
    <source>
        <dbReference type="EMBL" id="CAK7335849.1"/>
    </source>
</evidence>
<proteinExistence type="predicted"/>
<accession>A0AAV1RGJ3</accession>
<feature type="region of interest" description="Disordered" evidence="1">
    <location>
        <begin position="196"/>
        <end position="266"/>
    </location>
</feature>
<evidence type="ECO:0000313" key="4">
    <source>
        <dbReference type="Proteomes" id="UP001314170"/>
    </source>
</evidence>
<organism evidence="3 4">
    <name type="scientific">Dovyalis caffra</name>
    <dbReference type="NCBI Taxonomy" id="77055"/>
    <lineage>
        <taxon>Eukaryota</taxon>
        <taxon>Viridiplantae</taxon>
        <taxon>Streptophyta</taxon>
        <taxon>Embryophyta</taxon>
        <taxon>Tracheophyta</taxon>
        <taxon>Spermatophyta</taxon>
        <taxon>Magnoliopsida</taxon>
        <taxon>eudicotyledons</taxon>
        <taxon>Gunneridae</taxon>
        <taxon>Pentapetalae</taxon>
        <taxon>rosids</taxon>
        <taxon>fabids</taxon>
        <taxon>Malpighiales</taxon>
        <taxon>Salicaceae</taxon>
        <taxon>Flacourtieae</taxon>
        <taxon>Dovyalis</taxon>
    </lineage>
</organism>